<dbReference type="OrthoDB" id="4499277at2759"/>
<dbReference type="SUPFAM" id="SSF56672">
    <property type="entry name" value="DNA/RNA polymerases"/>
    <property type="match status" value="1"/>
</dbReference>
<dbReference type="AlphaFoldDB" id="G2QWV5"/>
<dbReference type="InterPro" id="IPR043502">
    <property type="entry name" value="DNA/RNA_pol_sf"/>
</dbReference>
<organism evidence="3 4">
    <name type="scientific">Thermothielavioides terrestris (strain ATCC 38088 / NRRL 8126)</name>
    <name type="common">Thielavia terrestris</name>
    <dbReference type="NCBI Taxonomy" id="578455"/>
    <lineage>
        <taxon>Eukaryota</taxon>
        <taxon>Fungi</taxon>
        <taxon>Dikarya</taxon>
        <taxon>Ascomycota</taxon>
        <taxon>Pezizomycotina</taxon>
        <taxon>Sordariomycetes</taxon>
        <taxon>Sordariomycetidae</taxon>
        <taxon>Sordariales</taxon>
        <taxon>Chaetomiaceae</taxon>
        <taxon>Thermothielavioides</taxon>
        <taxon>Thermothielavioides terrestris</taxon>
    </lineage>
</organism>
<evidence type="ECO:0000313" key="3">
    <source>
        <dbReference type="EMBL" id="AEO63119.1"/>
    </source>
</evidence>
<protein>
    <recommendedName>
        <fullName evidence="5">Reverse transcriptase domain-containing protein</fullName>
    </recommendedName>
</protein>
<accession>G2QWV5</accession>
<reference evidence="3 4" key="1">
    <citation type="journal article" date="2011" name="Nat. Biotechnol.">
        <title>Comparative genomic analysis of the thermophilic biomass-degrading fungi Myceliophthora thermophila and Thielavia terrestris.</title>
        <authorList>
            <person name="Berka R.M."/>
            <person name="Grigoriev I.V."/>
            <person name="Otillar R."/>
            <person name="Salamov A."/>
            <person name="Grimwood J."/>
            <person name="Reid I."/>
            <person name="Ishmael N."/>
            <person name="John T."/>
            <person name="Darmond C."/>
            <person name="Moisan M.-C."/>
            <person name="Henrissat B."/>
            <person name="Coutinho P.M."/>
            <person name="Lombard V."/>
            <person name="Natvig D.O."/>
            <person name="Lindquist E."/>
            <person name="Schmutz J."/>
            <person name="Lucas S."/>
            <person name="Harris P."/>
            <person name="Powlowski J."/>
            <person name="Bellemare A."/>
            <person name="Taylor D."/>
            <person name="Butler G."/>
            <person name="de Vries R.P."/>
            <person name="Allijn I.E."/>
            <person name="van den Brink J."/>
            <person name="Ushinsky S."/>
            <person name="Storms R."/>
            <person name="Powell A.J."/>
            <person name="Paulsen I.T."/>
            <person name="Elbourne L.D.H."/>
            <person name="Baker S.E."/>
            <person name="Magnuson J."/>
            <person name="LaBoissiere S."/>
            <person name="Clutterbuck A.J."/>
            <person name="Martinez D."/>
            <person name="Wogulis M."/>
            <person name="de Leon A.L."/>
            <person name="Rey M.W."/>
            <person name="Tsang A."/>
        </authorList>
    </citation>
    <scope>NUCLEOTIDE SEQUENCE [LARGE SCALE GENOMIC DNA]</scope>
    <source>
        <strain evidence="4">ATCC 38088 / NRRL 8126</strain>
    </source>
</reference>
<name>G2QWV5_THETT</name>
<evidence type="ECO:0008006" key="5">
    <source>
        <dbReference type="Google" id="ProtNLM"/>
    </source>
</evidence>
<evidence type="ECO:0000256" key="1">
    <source>
        <dbReference type="ARBA" id="ARBA00004173"/>
    </source>
</evidence>
<keyword evidence="2" id="KW-0496">Mitochondrion</keyword>
<dbReference type="EMBL" id="CP003009">
    <property type="protein sequence ID" value="AEO63119.1"/>
    <property type="molecule type" value="Genomic_DNA"/>
</dbReference>
<sequence>MTVVLITEHLIETTFKPMDTDDDNLVSNKVFVVYCTVAGKTKDRLFRKHKHFVHVYIDDIIIANKNIEEHLKYIKTVLDILDKVIAIFKKLKFPDTLKTLEQYLRRAVKKLRKMFDLNIFYILGKLNVVLDALLRLSTFEEDAPNET</sequence>
<dbReference type="GO" id="GO:0005739">
    <property type="term" value="C:mitochondrion"/>
    <property type="evidence" value="ECO:0007669"/>
    <property type="project" value="UniProtKB-SubCell"/>
</dbReference>
<dbReference type="Proteomes" id="UP000008181">
    <property type="component" value="Chromosome 1"/>
</dbReference>
<dbReference type="RefSeq" id="XP_003649455.1">
    <property type="nucleotide sequence ID" value="XM_003649407.1"/>
</dbReference>
<dbReference type="GeneID" id="11516543"/>
<dbReference type="KEGG" id="ttt:THITE_112835"/>
<dbReference type="InterPro" id="IPR043128">
    <property type="entry name" value="Rev_trsase/Diguanyl_cyclase"/>
</dbReference>
<evidence type="ECO:0000256" key="2">
    <source>
        <dbReference type="ARBA" id="ARBA00023128"/>
    </source>
</evidence>
<comment type="subcellular location">
    <subcellularLocation>
        <location evidence="1">Mitochondrion</location>
    </subcellularLocation>
</comment>
<dbReference type="HOGENOM" id="CLU_1769372_0_0_1"/>
<evidence type="ECO:0000313" key="4">
    <source>
        <dbReference type="Proteomes" id="UP000008181"/>
    </source>
</evidence>
<dbReference type="Gene3D" id="3.30.70.270">
    <property type="match status" value="1"/>
</dbReference>
<keyword evidence="4" id="KW-1185">Reference proteome</keyword>
<gene>
    <name evidence="3" type="ORF">THITE_112835</name>
</gene>
<proteinExistence type="predicted"/>